<evidence type="ECO:0000256" key="1">
    <source>
        <dbReference type="SAM" id="SignalP"/>
    </source>
</evidence>
<comment type="caution">
    <text evidence="3">The sequence shown here is derived from an EMBL/GenBank/DDBJ whole genome shotgun (WGS) entry which is preliminary data.</text>
</comment>
<sequence>MKKIVVIALTLLVIGILGSAVTAAVTDTFTLETVKLHEESEINNSNIKNIKVNVSSSDIQLTPSESENIKVTLDGRVSEKVLDRYQFNVEENGESLHVNLDLELFFSIGVSIADLTVMIEVPDKHYKSIVLESSSGDIHVNQLTADELDTQSSSGDIHIDKVESKQSFILESSSGSIEVLNSTAPSFTASASSGDISFREIHGNIAVNTSSGEIKLDNEKVAGDFIAEASSGDVTVNYKESPTSLLIDFEGSSGDGDVSLENVNYEEKADDLIVGKIGDGKYTVKVRVSSGDFKLN</sequence>
<evidence type="ECO:0000259" key="2">
    <source>
        <dbReference type="Pfam" id="PF13349"/>
    </source>
</evidence>
<keyword evidence="1" id="KW-0732">Signal</keyword>
<accession>A0A6M0QE49</accession>
<gene>
    <name evidence="3" type="ORF">G4D63_20940</name>
</gene>
<dbReference type="Pfam" id="PF13349">
    <property type="entry name" value="DUF4097"/>
    <property type="match status" value="1"/>
</dbReference>
<name>A0A6M0QE49_9BACI</name>
<feature type="domain" description="DUF4097" evidence="2">
    <location>
        <begin position="47"/>
        <end position="295"/>
    </location>
</feature>
<evidence type="ECO:0000313" key="3">
    <source>
        <dbReference type="EMBL" id="NEY74169.1"/>
    </source>
</evidence>
<dbReference type="InterPro" id="IPR025164">
    <property type="entry name" value="Toastrack_DUF4097"/>
</dbReference>
<feature type="chain" id="PRO_5027047783" evidence="1">
    <location>
        <begin position="24"/>
        <end position="296"/>
    </location>
</feature>
<protein>
    <submittedName>
        <fullName evidence="3">DUF4097 domain-containing protein</fullName>
    </submittedName>
</protein>
<proteinExistence type="predicted"/>
<feature type="signal peptide" evidence="1">
    <location>
        <begin position="1"/>
        <end position="23"/>
    </location>
</feature>
<keyword evidence="4" id="KW-1185">Reference proteome</keyword>
<dbReference type="EMBL" id="JAAIWM010000015">
    <property type="protein sequence ID" value="NEY74169.1"/>
    <property type="molecule type" value="Genomic_DNA"/>
</dbReference>
<dbReference type="Gene3D" id="2.160.20.120">
    <property type="match status" value="1"/>
</dbReference>
<dbReference type="Proteomes" id="UP000481043">
    <property type="component" value="Unassembled WGS sequence"/>
</dbReference>
<dbReference type="RefSeq" id="WP_163182034.1">
    <property type="nucleotide sequence ID" value="NZ_JAAIWM010000015.1"/>
</dbReference>
<organism evidence="3 4">
    <name type="scientific">Bacillus mesophilus</name>
    <dbReference type="NCBI Taxonomy" id="1808955"/>
    <lineage>
        <taxon>Bacteria</taxon>
        <taxon>Bacillati</taxon>
        <taxon>Bacillota</taxon>
        <taxon>Bacilli</taxon>
        <taxon>Bacillales</taxon>
        <taxon>Bacillaceae</taxon>
        <taxon>Bacillus</taxon>
    </lineage>
</organism>
<evidence type="ECO:0000313" key="4">
    <source>
        <dbReference type="Proteomes" id="UP000481043"/>
    </source>
</evidence>
<dbReference type="AlphaFoldDB" id="A0A6M0QE49"/>
<reference evidence="3 4" key="1">
    <citation type="submission" date="2020-02" db="EMBL/GenBank/DDBJ databases">
        <title>Bacillus aquiflavi sp. nov., isolated from yellow water of strong flavor Chinese baijiu in Yibin region of China.</title>
        <authorList>
            <person name="Xie J."/>
        </authorList>
    </citation>
    <scope>NUCLEOTIDE SEQUENCE [LARGE SCALE GENOMIC DNA]</scope>
    <source>
        <strain evidence="3 4">SA4</strain>
    </source>
</reference>